<dbReference type="AlphaFoldDB" id="A0A9D6UYY0"/>
<keyword evidence="1" id="KW-0597">Phosphoprotein</keyword>
<dbReference type="GO" id="GO:0000166">
    <property type="term" value="F:nucleotide binding"/>
    <property type="evidence" value="ECO:0007669"/>
    <property type="project" value="UniProtKB-KW"/>
</dbReference>
<accession>A0A9D6UYY0</accession>
<reference evidence="7" key="1">
    <citation type="submission" date="2020-07" db="EMBL/GenBank/DDBJ databases">
        <title>Huge and variable diversity of episymbiotic CPR bacteria and DPANN archaea in groundwater ecosystems.</title>
        <authorList>
            <person name="He C.Y."/>
            <person name="Keren R."/>
            <person name="Whittaker M."/>
            <person name="Farag I.F."/>
            <person name="Doudna J."/>
            <person name="Cate J.H.D."/>
            <person name="Banfield J.F."/>
        </authorList>
    </citation>
    <scope>NUCLEOTIDE SEQUENCE</scope>
    <source>
        <strain evidence="7">NC_groundwater_1664_Pr3_B-0.1um_52_9</strain>
    </source>
</reference>
<dbReference type="InterPro" id="IPR008201">
    <property type="entry name" value="HepT-like"/>
</dbReference>
<evidence type="ECO:0000313" key="8">
    <source>
        <dbReference type="Proteomes" id="UP000807825"/>
    </source>
</evidence>
<evidence type="ECO:0000256" key="2">
    <source>
        <dbReference type="ARBA" id="ARBA00022649"/>
    </source>
</evidence>
<keyword evidence="4" id="KW-0547">Nucleotide-binding</keyword>
<evidence type="ECO:0000256" key="4">
    <source>
        <dbReference type="ARBA" id="ARBA00022741"/>
    </source>
</evidence>
<comment type="similarity">
    <text evidence="6">Belongs to the HepT RNase toxin family.</text>
</comment>
<dbReference type="PANTHER" id="PTHR34139:SF1">
    <property type="entry name" value="RNASE MJ1380-RELATED"/>
    <property type="match status" value="1"/>
</dbReference>
<evidence type="ECO:0000256" key="1">
    <source>
        <dbReference type="ARBA" id="ARBA00022553"/>
    </source>
</evidence>
<dbReference type="Pfam" id="PF01934">
    <property type="entry name" value="HepT-like"/>
    <property type="match status" value="1"/>
</dbReference>
<evidence type="ECO:0000256" key="6">
    <source>
        <dbReference type="ARBA" id="ARBA00024207"/>
    </source>
</evidence>
<gene>
    <name evidence="7" type="ORF">HY912_05725</name>
</gene>
<evidence type="ECO:0000256" key="3">
    <source>
        <dbReference type="ARBA" id="ARBA00022722"/>
    </source>
</evidence>
<dbReference type="InterPro" id="IPR037038">
    <property type="entry name" value="HepT-like_sf"/>
</dbReference>
<dbReference type="Gene3D" id="1.20.120.580">
    <property type="entry name" value="bsu32300-like"/>
    <property type="match status" value="1"/>
</dbReference>
<sequence length="113" mass="13451">MPRDYRVFLDDILDAARKVLEYTAGFSDEEFFSDRKTVEAVVWNLQIIGEAAKRVPEEIRSRYPDLPWREMGGLRDIIVHQYLGIKLDVIWKVIQNDVPMVENRIRWILDQME</sequence>
<dbReference type="Proteomes" id="UP000807825">
    <property type="component" value="Unassembled WGS sequence"/>
</dbReference>
<protein>
    <submittedName>
        <fullName evidence="7">DUF86 domain-containing protein</fullName>
    </submittedName>
</protein>
<keyword evidence="2" id="KW-1277">Toxin-antitoxin system</keyword>
<evidence type="ECO:0000313" key="7">
    <source>
        <dbReference type="EMBL" id="MBI5248976.1"/>
    </source>
</evidence>
<organism evidence="7 8">
    <name type="scientific">Desulfomonile tiedjei</name>
    <dbReference type="NCBI Taxonomy" id="2358"/>
    <lineage>
        <taxon>Bacteria</taxon>
        <taxon>Pseudomonadati</taxon>
        <taxon>Thermodesulfobacteriota</taxon>
        <taxon>Desulfomonilia</taxon>
        <taxon>Desulfomonilales</taxon>
        <taxon>Desulfomonilaceae</taxon>
        <taxon>Desulfomonile</taxon>
    </lineage>
</organism>
<proteinExistence type="inferred from homology"/>
<dbReference type="EMBL" id="JACRDE010000165">
    <property type="protein sequence ID" value="MBI5248976.1"/>
    <property type="molecule type" value="Genomic_DNA"/>
</dbReference>
<evidence type="ECO:0000256" key="5">
    <source>
        <dbReference type="ARBA" id="ARBA00022801"/>
    </source>
</evidence>
<dbReference type="GO" id="GO:0110001">
    <property type="term" value="C:toxin-antitoxin complex"/>
    <property type="evidence" value="ECO:0007669"/>
    <property type="project" value="InterPro"/>
</dbReference>
<dbReference type="GO" id="GO:0016787">
    <property type="term" value="F:hydrolase activity"/>
    <property type="evidence" value="ECO:0007669"/>
    <property type="project" value="UniProtKB-KW"/>
</dbReference>
<dbReference type="PANTHER" id="PTHR34139">
    <property type="entry name" value="UPF0331 PROTEIN MJ0127"/>
    <property type="match status" value="1"/>
</dbReference>
<keyword evidence="5" id="KW-0378">Hydrolase</keyword>
<name>A0A9D6UYY0_9BACT</name>
<dbReference type="InterPro" id="IPR051813">
    <property type="entry name" value="HepT_RNase_toxin"/>
</dbReference>
<keyword evidence="3" id="KW-0540">Nuclease</keyword>
<comment type="caution">
    <text evidence="7">The sequence shown here is derived from an EMBL/GenBank/DDBJ whole genome shotgun (WGS) entry which is preliminary data.</text>
</comment>
<dbReference type="GO" id="GO:0004540">
    <property type="term" value="F:RNA nuclease activity"/>
    <property type="evidence" value="ECO:0007669"/>
    <property type="project" value="InterPro"/>
</dbReference>